<gene>
    <name evidence="1" type="ORF">S03H2_70032</name>
</gene>
<reference evidence="1" key="1">
    <citation type="journal article" date="2014" name="Front. Microbiol.">
        <title>High frequency of phylogenetically diverse reductive dehalogenase-homologous genes in deep subseafloor sedimentary metagenomes.</title>
        <authorList>
            <person name="Kawai M."/>
            <person name="Futagami T."/>
            <person name="Toyoda A."/>
            <person name="Takaki Y."/>
            <person name="Nishi S."/>
            <person name="Hori S."/>
            <person name="Arai W."/>
            <person name="Tsubouchi T."/>
            <person name="Morono Y."/>
            <person name="Uchiyama I."/>
            <person name="Ito T."/>
            <person name="Fujiyama A."/>
            <person name="Inagaki F."/>
            <person name="Takami H."/>
        </authorList>
    </citation>
    <scope>NUCLEOTIDE SEQUENCE</scope>
    <source>
        <strain evidence="1">Expedition CK06-06</strain>
    </source>
</reference>
<dbReference type="EMBL" id="BARU01046423">
    <property type="protein sequence ID" value="GAI01718.1"/>
    <property type="molecule type" value="Genomic_DNA"/>
</dbReference>
<dbReference type="AlphaFoldDB" id="X1K577"/>
<proteinExistence type="predicted"/>
<protein>
    <submittedName>
        <fullName evidence="1">Uncharacterized protein</fullName>
    </submittedName>
</protein>
<organism evidence="1">
    <name type="scientific">marine sediment metagenome</name>
    <dbReference type="NCBI Taxonomy" id="412755"/>
    <lineage>
        <taxon>unclassified sequences</taxon>
        <taxon>metagenomes</taxon>
        <taxon>ecological metagenomes</taxon>
    </lineage>
</organism>
<comment type="caution">
    <text evidence="1">The sequence shown here is derived from an EMBL/GenBank/DDBJ whole genome shotgun (WGS) entry which is preliminary data.</text>
</comment>
<accession>X1K577</accession>
<sequence>MPSENNKISVFIHPDKIEGEAVNLSIINNYLKIIESRMDNDNKQLFDVKVLQNPVSRIMSTRIVIKML</sequence>
<evidence type="ECO:0000313" key="1">
    <source>
        <dbReference type="EMBL" id="GAI01718.1"/>
    </source>
</evidence>
<feature type="non-terminal residue" evidence="1">
    <location>
        <position position="68"/>
    </location>
</feature>
<name>X1K577_9ZZZZ</name>